<dbReference type="Gene3D" id="3.40.20.10">
    <property type="entry name" value="Severin"/>
    <property type="match status" value="1"/>
</dbReference>
<evidence type="ECO:0000256" key="3">
    <source>
        <dbReference type="ARBA" id="ARBA00015630"/>
    </source>
</evidence>
<dbReference type="InterPro" id="IPR002108">
    <property type="entry name" value="ADF-H"/>
</dbReference>
<evidence type="ECO:0000256" key="2">
    <source>
        <dbReference type="ARBA" id="ARBA00006844"/>
    </source>
</evidence>
<evidence type="ECO:0000256" key="1">
    <source>
        <dbReference type="ARBA" id="ARBA00004109"/>
    </source>
</evidence>
<dbReference type="GO" id="GO:0015629">
    <property type="term" value="C:actin cytoskeleton"/>
    <property type="evidence" value="ECO:0007669"/>
    <property type="project" value="InterPro"/>
</dbReference>
<accession>A0A9W4HXG3</accession>
<proteinExistence type="inferred from homology"/>
<dbReference type="SUPFAM" id="SSF55753">
    <property type="entry name" value="Actin depolymerizing proteins"/>
    <property type="match status" value="1"/>
</dbReference>
<comment type="similarity">
    <text evidence="2">Belongs to the actin-binding proteins ADF family.</text>
</comment>
<comment type="caution">
    <text evidence="7">The sequence shown here is derived from an EMBL/GenBank/DDBJ whole genome shotgun (WGS) entry which is preliminary data.</text>
</comment>
<dbReference type="PROSITE" id="PS51263">
    <property type="entry name" value="ADF_H"/>
    <property type="match status" value="1"/>
</dbReference>
<evidence type="ECO:0000313" key="7">
    <source>
        <dbReference type="EMBL" id="CAG8192183.1"/>
    </source>
</evidence>
<evidence type="ECO:0000313" key="8">
    <source>
        <dbReference type="Proteomes" id="UP001153618"/>
    </source>
</evidence>
<dbReference type="InterPro" id="IPR017904">
    <property type="entry name" value="ADF/Cofilin"/>
</dbReference>
<evidence type="ECO:0000256" key="5">
    <source>
        <dbReference type="ARBA" id="ARBA00032427"/>
    </source>
</evidence>
<name>A0A9W4HXG3_PENOL</name>
<dbReference type="InterPro" id="IPR029006">
    <property type="entry name" value="ADF-H/Gelsolin-like_dom_sf"/>
</dbReference>
<dbReference type="SMART" id="SM00102">
    <property type="entry name" value="ADF"/>
    <property type="match status" value="1"/>
</dbReference>
<dbReference type="Proteomes" id="UP001153618">
    <property type="component" value="Unassembled WGS sequence"/>
</dbReference>
<keyword evidence="8" id="KW-1185">Reference proteome</keyword>
<dbReference type="GO" id="GO:0003779">
    <property type="term" value="F:actin binding"/>
    <property type="evidence" value="ECO:0007669"/>
    <property type="project" value="UniProtKB-KW"/>
</dbReference>
<dbReference type="GO" id="GO:0030042">
    <property type="term" value="P:actin filament depolymerization"/>
    <property type="evidence" value="ECO:0007669"/>
    <property type="project" value="InterPro"/>
</dbReference>
<evidence type="ECO:0000259" key="6">
    <source>
        <dbReference type="PROSITE" id="PS51263"/>
    </source>
</evidence>
<organism evidence="7 8">
    <name type="scientific">Penicillium olsonii</name>
    <dbReference type="NCBI Taxonomy" id="99116"/>
    <lineage>
        <taxon>Eukaryota</taxon>
        <taxon>Fungi</taxon>
        <taxon>Dikarya</taxon>
        <taxon>Ascomycota</taxon>
        <taxon>Pezizomycotina</taxon>
        <taxon>Eurotiomycetes</taxon>
        <taxon>Eurotiomycetidae</taxon>
        <taxon>Eurotiales</taxon>
        <taxon>Aspergillaceae</taxon>
        <taxon>Penicillium</taxon>
    </lineage>
</organism>
<keyword evidence="4" id="KW-0009">Actin-binding</keyword>
<comment type="subcellular location">
    <subcellularLocation>
        <location evidence="1">Nucleus matrix</location>
    </subcellularLocation>
</comment>
<dbReference type="EMBL" id="CAJVOS010000045">
    <property type="protein sequence ID" value="CAG8192183.1"/>
    <property type="molecule type" value="Genomic_DNA"/>
</dbReference>
<feature type="domain" description="ADF-H" evidence="6">
    <location>
        <begin position="39"/>
        <end position="172"/>
    </location>
</feature>
<evidence type="ECO:0000256" key="4">
    <source>
        <dbReference type="ARBA" id="ARBA00023203"/>
    </source>
</evidence>
<dbReference type="PANTHER" id="PTHR11913">
    <property type="entry name" value="COFILIN-RELATED"/>
    <property type="match status" value="1"/>
</dbReference>
<dbReference type="Pfam" id="PF00241">
    <property type="entry name" value="Cofilin_ADF"/>
    <property type="match status" value="1"/>
</dbReference>
<dbReference type="CDD" id="cd11286">
    <property type="entry name" value="ADF_cofilin_like"/>
    <property type="match status" value="1"/>
</dbReference>
<sequence>MRCLPRAKCRGKLHSQNTSLSLPSLLFSPTLETTIMTKGFAAFSPQVEEVFDQIKETDTADYVFYEASAHDKKISVAESGKYKDYADFTAQFKNDTPRYAIVKVKYPAPTGGEERHKIVLITWVPEGAGTHDKSYYTANKDHLYYSLEGISLHVQAHNLEEVAHATILKQFKVL</sequence>
<dbReference type="AlphaFoldDB" id="A0A9W4HXG3"/>
<protein>
    <recommendedName>
        <fullName evidence="3">Cofilin</fullName>
    </recommendedName>
    <alternativeName>
        <fullName evidence="5">Actin-depolymerizing factor 1</fullName>
    </alternativeName>
</protein>
<reference evidence="7" key="1">
    <citation type="submission" date="2021-07" db="EMBL/GenBank/DDBJ databases">
        <authorList>
            <person name="Branca A.L. A."/>
        </authorList>
    </citation>
    <scope>NUCLEOTIDE SEQUENCE</scope>
</reference>
<gene>
    <name evidence="7" type="ORF">POLS_LOCUS7278</name>
</gene>
<dbReference type="GO" id="GO:0016363">
    <property type="term" value="C:nuclear matrix"/>
    <property type="evidence" value="ECO:0007669"/>
    <property type="project" value="UniProtKB-SubCell"/>
</dbReference>
<dbReference type="OrthoDB" id="10249245at2759"/>